<organism evidence="1">
    <name type="scientific">Rhizophora mucronata</name>
    <name type="common">Asiatic mangrove</name>
    <dbReference type="NCBI Taxonomy" id="61149"/>
    <lineage>
        <taxon>Eukaryota</taxon>
        <taxon>Viridiplantae</taxon>
        <taxon>Streptophyta</taxon>
        <taxon>Embryophyta</taxon>
        <taxon>Tracheophyta</taxon>
        <taxon>Spermatophyta</taxon>
        <taxon>Magnoliopsida</taxon>
        <taxon>eudicotyledons</taxon>
        <taxon>Gunneridae</taxon>
        <taxon>Pentapetalae</taxon>
        <taxon>rosids</taxon>
        <taxon>fabids</taxon>
        <taxon>Malpighiales</taxon>
        <taxon>Rhizophoraceae</taxon>
        <taxon>Rhizophora</taxon>
    </lineage>
</organism>
<name>A0A2P2R013_RHIMU</name>
<proteinExistence type="predicted"/>
<evidence type="ECO:0000313" key="1">
    <source>
        <dbReference type="EMBL" id="MBX72582.1"/>
    </source>
</evidence>
<reference evidence="1" key="1">
    <citation type="submission" date="2018-02" db="EMBL/GenBank/DDBJ databases">
        <title>Rhizophora mucronata_Transcriptome.</title>
        <authorList>
            <person name="Meera S.P."/>
            <person name="Sreeshan A."/>
            <person name="Augustine A."/>
        </authorList>
    </citation>
    <scope>NUCLEOTIDE SEQUENCE</scope>
    <source>
        <tissue evidence="1">Leaf</tissue>
    </source>
</reference>
<protein>
    <submittedName>
        <fullName evidence="1">Uncharacterized protein</fullName>
    </submittedName>
</protein>
<dbReference type="AlphaFoldDB" id="A0A2P2R013"/>
<accession>A0A2P2R013</accession>
<dbReference type="EMBL" id="GGEC01092098">
    <property type="protein sequence ID" value="MBX72582.1"/>
    <property type="molecule type" value="Transcribed_RNA"/>
</dbReference>
<sequence length="23" mass="2909">MYDYKQDQCSLRMEPRWFIGVDK</sequence>